<dbReference type="Pfam" id="PF08241">
    <property type="entry name" value="Methyltransf_11"/>
    <property type="match status" value="1"/>
</dbReference>
<dbReference type="PANTHER" id="PTHR44068">
    <property type="entry name" value="ZGC:194242"/>
    <property type="match status" value="1"/>
</dbReference>
<evidence type="ECO:0000256" key="1">
    <source>
        <dbReference type="ARBA" id="ARBA00022679"/>
    </source>
</evidence>
<reference evidence="3" key="2">
    <citation type="journal article" date="2021" name="Microbiome">
        <title>Successional dynamics and alternative stable states in a saline activated sludge microbial community over 9 years.</title>
        <authorList>
            <person name="Wang Y."/>
            <person name="Ye J."/>
            <person name="Ju F."/>
            <person name="Liu L."/>
            <person name="Boyd J.A."/>
            <person name="Deng Y."/>
            <person name="Parks D.H."/>
            <person name="Jiang X."/>
            <person name="Yin X."/>
            <person name="Woodcroft B.J."/>
            <person name="Tyson G.W."/>
            <person name="Hugenholtz P."/>
            <person name="Polz M.F."/>
            <person name="Zhang T."/>
        </authorList>
    </citation>
    <scope>NUCLEOTIDE SEQUENCE</scope>
    <source>
        <strain evidence="3">HKST-UBA01</strain>
    </source>
</reference>
<dbReference type="GO" id="GO:0003838">
    <property type="term" value="F:sterol 24-C-methyltransferase activity"/>
    <property type="evidence" value="ECO:0007669"/>
    <property type="project" value="TreeGrafter"/>
</dbReference>
<gene>
    <name evidence="3" type="ORF">KC729_03060</name>
</gene>
<accession>A0A956LW69</accession>
<comment type="caution">
    <text evidence="3">The sequence shown here is derived from an EMBL/GenBank/DDBJ whole genome shotgun (WGS) entry which is preliminary data.</text>
</comment>
<evidence type="ECO:0000259" key="2">
    <source>
        <dbReference type="Pfam" id="PF08241"/>
    </source>
</evidence>
<name>A0A956LW69_UNCEI</name>
<sequence>MGHLMAVKNRGRSRMVLEQLDLEPGDRVLEIGFGPGVDLRTVSRRCEWVAGIDHSEEMLRQARRRNLRAIETGGVELRRGTAEALPFDDDSFDKAFSINSVQFWPDLDGGIRELRRVLRPGGRAVLAIQPRQPRANLRIARSWETKLVRETQAAGFSSVRGVL</sequence>
<reference evidence="3" key="1">
    <citation type="submission" date="2020-04" db="EMBL/GenBank/DDBJ databases">
        <authorList>
            <person name="Zhang T."/>
        </authorList>
    </citation>
    <scope>NUCLEOTIDE SEQUENCE</scope>
    <source>
        <strain evidence="3">HKST-UBA01</strain>
    </source>
</reference>
<keyword evidence="3" id="KW-0489">Methyltransferase</keyword>
<feature type="non-terminal residue" evidence="3">
    <location>
        <position position="163"/>
    </location>
</feature>
<dbReference type="InterPro" id="IPR050447">
    <property type="entry name" value="Erg6_SMT_methyltransf"/>
</dbReference>
<organism evidence="3 4">
    <name type="scientific">Eiseniibacteriota bacterium</name>
    <dbReference type="NCBI Taxonomy" id="2212470"/>
    <lineage>
        <taxon>Bacteria</taxon>
        <taxon>Candidatus Eiseniibacteriota</taxon>
    </lineage>
</organism>
<dbReference type="CDD" id="cd02440">
    <property type="entry name" value="AdoMet_MTases"/>
    <property type="match status" value="1"/>
</dbReference>
<dbReference type="Proteomes" id="UP000697710">
    <property type="component" value="Unassembled WGS sequence"/>
</dbReference>
<dbReference type="AlphaFoldDB" id="A0A956LW69"/>
<dbReference type="GO" id="GO:0016126">
    <property type="term" value="P:sterol biosynthetic process"/>
    <property type="evidence" value="ECO:0007669"/>
    <property type="project" value="TreeGrafter"/>
</dbReference>
<keyword evidence="1" id="KW-0808">Transferase</keyword>
<dbReference type="SUPFAM" id="SSF53335">
    <property type="entry name" value="S-adenosyl-L-methionine-dependent methyltransferases"/>
    <property type="match status" value="1"/>
</dbReference>
<dbReference type="EMBL" id="JAGQHR010000051">
    <property type="protein sequence ID" value="MCA9726634.1"/>
    <property type="molecule type" value="Genomic_DNA"/>
</dbReference>
<proteinExistence type="predicted"/>
<evidence type="ECO:0000313" key="4">
    <source>
        <dbReference type="Proteomes" id="UP000697710"/>
    </source>
</evidence>
<dbReference type="InterPro" id="IPR013216">
    <property type="entry name" value="Methyltransf_11"/>
</dbReference>
<dbReference type="Gene3D" id="3.40.50.150">
    <property type="entry name" value="Vaccinia Virus protein VP39"/>
    <property type="match status" value="1"/>
</dbReference>
<dbReference type="InterPro" id="IPR029063">
    <property type="entry name" value="SAM-dependent_MTases_sf"/>
</dbReference>
<feature type="domain" description="Methyltransferase type 11" evidence="2">
    <location>
        <begin position="29"/>
        <end position="125"/>
    </location>
</feature>
<dbReference type="GO" id="GO:0032259">
    <property type="term" value="P:methylation"/>
    <property type="evidence" value="ECO:0007669"/>
    <property type="project" value="UniProtKB-KW"/>
</dbReference>
<dbReference type="PANTHER" id="PTHR44068:SF1">
    <property type="entry name" value="HYPOTHETICAL LOC100005854"/>
    <property type="match status" value="1"/>
</dbReference>
<protein>
    <submittedName>
        <fullName evidence="3">Methyltransferase domain-containing protein</fullName>
    </submittedName>
</protein>
<evidence type="ECO:0000313" key="3">
    <source>
        <dbReference type="EMBL" id="MCA9726634.1"/>
    </source>
</evidence>